<evidence type="ECO:0008006" key="3">
    <source>
        <dbReference type="Google" id="ProtNLM"/>
    </source>
</evidence>
<reference evidence="1 2" key="1">
    <citation type="journal article" date="2015" name="Stand. Genomic Sci.">
        <title>Genomic Encyclopedia of Bacterial and Archaeal Type Strains, Phase III: the genomes of soil and plant-associated and newly described type strains.</title>
        <authorList>
            <person name="Whitman W.B."/>
            <person name="Woyke T."/>
            <person name="Klenk H.P."/>
            <person name="Zhou Y."/>
            <person name="Lilburn T.G."/>
            <person name="Beck B.J."/>
            <person name="De Vos P."/>
            <person name="Vandamme P."/>
            <person name="Eisen J.A."/>
            <person name="Garrity G."/>
            <person name="Hugenholtz P."/>
            <person name="Kyrpides N.C."/>
        </authorList>
    </citation>
    <scope>NUCLEOTIDE SEQUENCE [LARGE SCALE GENOMIC DNA]</scope>
    <source>
        <strain evidence="1 2">CGMCC 1.10116</strain>
    </source>
</reference>
<evidence type="ECO:0000313" key="2">
    <source>
        <dbReference type="Proteomes" id="UP000315711"/>
    </source>
</evidence>
<protein>
    <recommendedName>
        <fullName evidence="3">TubC N-terminal docking domain-containing protein</fullName>
    </recommendedName>
</protein>
<name>A0A562QH57_9BACI</name>
<dbReference type="Proteomes" id="UP000315711">
    <property type="component" value="Unassembled WGS sequence"/>
</dbReference>
<proteinExistence type="predicted"/>
<dbReference type="EMBL" id="VLKZ01000005">
    <property type="protein sequence ID" value="TWI56102.1"/>
    <property type="molecule type" value="Genomic_DNA"/>
</dbReference>
<dbReference type="OrthoDB" id="9953976at2"/>
<organism evidence="1 2">
    <name type="scientific">Halalkalibacter nanhaiisediminis</name>
    <dbReference type="NCBI Taxonomy" id="688079"/>
    <lineage>
        <taxon>Bacteria</taxon>
        <taxon>Bacillati</taxon>
        <taxon>Bacillota</taxon>
        <taxon>Bacilli</taxon>
        <taxon>Bacillales</taxon>
        <taxon>Bacillaceae</taxon>
        <taxon>Halalkalibacter</taxon>
    </lineage>
</organism>
<dbReference type="RefSeq" id="WP_144450294.1">
    <property type="nucleotide sequence ID" value="NZ_VLKZ01000005.1"/>
</dbReference>
<evidence type="ECO:0000313" key="1">
    <source>
        <dbReference type="EMBL" id="TWI56102.1"/>
    </source>
</evidence>
<keyword evidence="2" id="KW-1185">Reference proteome</keyword>
<gene>
    <name evidence="1" type="ORF">IQ10_01991</name>
</gene>
<accession>A0A562QH57</accession>
<sequence>MIRALLKEIEGLGCAVTREGDMLKLHDPRLLTNMHRNRLKESKVDILELLEQEVEARRKGWLVYPYREAYEMRVGKNNIVYIFAEANGTYIVWRGTWRHKAYPIKDKTIIQGVSFAVAFEKANNYVRWFKNY</sequence>
<dbReference type="AlphaFoldDB" id="A0A562QH57"/>
<comment type="caution">
    <text evidence="1">The sequence shown here is derived from an EMBL/GenBank/DDBJ whole genome shotgun (WGS) entry which is preliminary data.</text>
</comment>